<evidence type="ECO:0000313" key="2">
    <source>
        <dbReference type="EMBL" id="ASR49388.1"/>
    </source>
</evidence>
<dbReference type="Pfam" id="PF13185">
    <property type="entry name" value="GAF_2"/>
    <property type="match status" value="1"/>
</dbReference>
<dbReference type="SUPFAM" id="SSF55781">
    <property type="entry name" value="GAF domain-like"/>
    <property type="match status" value="1"/>
</dbReference>
<sequence length="150" mass="16483">MLQITDEMRKELNQLRDRIYGDLTALAFMSKSGGGKLHWYYVSGSRSNRYRLISFKVGHGIAGLAVRLGRTVTVNALLPGSIRLRQECALMLAEQLHSAIAIPFSSTGNLPNGVLLLGNRDVRTFTDSEVAEATRVAQRLGELCTHPPTS</sequence>
<dbReference type="InterPro" id="IPR003018">
    <property type="entry name" value="GAF"/>
</dbReference>
<reference evidence="2 3" key="1">
    <citation type="submission" date="2017-03" db="EMBL/GenBank/DDBJ databases">
        <title>Complete genome sequence of Paenibacillus Kribbensis producing bioflocculants.</title>
        <authorList>
            <person name="Lee H.-G."/>
            <person name="Oh H.-M."/>
        </authorList>
    </citation>
    <scope>NUCLEOTIDE SEQUENCE [LARGE SCALE GENOMIC DNA]</scope>
    <source>
        <strain evidence="2 3">AM49</strain>
    </source>
</reference>
<dbReference type="Gene3D" id="3.30.450.40">
    <property type="match status" value="1"/>
</dbReference>
<dbReference type="Proteomes" id="UP000214666">
    <property type="component" value="Chromosome"/>
</dbReference>
<dbReference type="InterPro" id="IPR029016">
    <property type="entry name" value="GAF-like_dom_sf"/>
</dbReference>
<evidence type="ECO:0000259" key="1">
    <source>
        <dbReference type="Pfam" id="PF13185"/>
    </source>
</evidence>
<dbReference type="EMBL" id="CP020028">
    <property type="protein sequence ID" value="ASR49388.1"/>
    <property type="molecule type" value="Genomic_DNA"/>
</dbReference>
<gene>
    <name evidence="2" type="ORF">B4V02_23135</name>
</gene>
<feature type="domain" description="GAF" evidence="1">
    <location>
        <begin position="27"/>
        <end position="140"/>
    </location>
</feature>
<dbReference type="AlphaFoldDB" id="A0A222WTS4"/>
<proteinExistence type="predicted"/>
<dbReference type="KEGG" id="pkb:B4V02_23135"/>
<evidence type="ECO:0000313" key="3">
    <source>
        <dbReference type="Proteomes" id="UP000214666"/>
    </source>
</evidence>
<dbReference type="RefSeq" id="WP_094156585.1">
    <property type="nucleotide sequence ID" value="NZ_CP020028.1"/>
</dbReference>
<accession>A0A222WTS4</accession>
<protein>
    <recommendedName>
        <fullName evidence="1">GAF domain-containing protein</fullName>
    </recommendedName>
</protein>
<dbReference type="STRING" id="172713.GCA_001705305_03251"/>
<dbReference type="OrthoDB" id="2360948at2"/>
<organism evidence="2 3">
    <name type="scientific">Paenibacillus kribbensis</name>
    <dbReference type="NCBI Taxonomy" id="172713"/>
    <lineage>
        <taxon>Bacteria</taxon>
        <taxon>Bacillati</taxon>
        <taxon>Bacillota</taxon>
        <taxon>Bacilli</taxon>
        <taxon>Bacillales</taxon>
        <taxon>Paenibacillaceae</taxon>
        <taxon>Paenibacillus</taxon>
    </lineage>
</organism>
<keyword evidence="3" id="KW-1185">Reference proteome</keyword>
<name>A0A222WTS4_9BACL</name>